<feature type="transmembrane region" description="Helical" evidence="5">
    <location>
        <begin position="1963"/>
        <end position="1980"/>
    </location>
</feature>
<dbReference type="PROSITE" id="PS00022">
    <property type="entry name" value="EGF_1"/>
    <property type="match status" value="1"/>
</dbReference>
<feature type="domain" description="MAM" evidence="7">
    <location>
        <begin position="1122"/>
        <end position="1282"/>
    </location>
</feature>
<dbReference type="PROSITE" id="PS01209">
    <property type="entry name" value="LDLRA_1"/>
    <property type="match status" value="6"/>
</dbReference>
<feature type="disulfide bond" evidence="4">
    <location>
        <begin position="1318"/>
        <end position="1333"/>
    </location>
</feature>
<feature type="disulfide bond" evidence="4">
    <location>
        <begin position="1088"/>
        <end position="1106"/>
    </location>
</feature>
<organism evidence="8 9">
    <name type="scientific">Terrapene triunguis</name>
    <name type="common">Three-toed box turtle</name>
    <dbReference type="NCBI Taxonomy" id="2587831"/>
    <lineage>
        <taxon>Eukaryota</taxon>
        <taxon>Metazoa</taxon>
        <taxon>Chordata</taxon>
        <taxon>Craniata</taxon>
        <taxon>Vertebrata</taxon>
        <taxon>Euteleostomi</taxon>
        <taxon>Archelosauria</taxon>
        <taxon>Testudinata</taxon>
        <taxon>Testudines</taxon>
        <taxon>Cryptodira</taxon>
        <taxon>Durocryptodira</taxon>
        <taxon>Testudinoidea</taxon>
        <taxon>Emydidae</taxon>
        <taxon>Terrapene</taxon>
    </lineage>
</organism>
<dbReference type="SUPFAM" id="SSF57196">
    <property type="entry name" value="EGF/Laminin"/>
    <property type="match status" value="1"/>
</dbReference>
<dbReference type="Pfam" id="PF00057">
    <property type="entry name" value="Ldl_recept_a"/>
    <property type="match status" value="7"/>
</dbReference>
<feature type="domain" description="MAM" evidence="7">
    <location>
        <begin position="1542"/>
        <end position="1707"/>
    </location>
</feature>
<dbReference type="PROSITE" id="PS50068">
    <property type="entry name" value="LDLRA_2"/>
    <property type="match status" value="9"/>
</dbReference>
<feature type="disulfide bond" evidence="4">
    <location>
        <begin position="1738"/>
        <end position="1753"/>
    </location>
</feature>
<feature type="domain" description="MAM" evidence="7">
    <location>
        <begin position="461"/>
        <end position="625"/>
    </location>
</feature>
<dbReference type="Proteomes" id="UP000472274">
    <property type="component" value="Unplaced"/>
</dbReference>
<dbReference type="PROSITE" id="PS50026">
    <property type="entry name" value="EGF_3"/>
    <property type="match status" value="1"/>
</dbReference>
<feature type="disulfide bond" evidence="4">
    <location>
        <begin position="882"/>
        <end position="897"/>
    </location>
</feature>
<keyword evidence="5" id="KW-0812">Transmembrane</keyword>
<evidence type="ECO:0000256" key="3">
    <source>
        <dbReference type="PROSITE-ProRule" id="PRU00076"/>
    </source>
</evidence>
<feature type="domain" description="MAM" evidence="7">
    <location>
        <begin position="21"/>
        <end position="150"/>
    </location>
</feature>
<dbReference type="SMART" id="SM00192">
    <property type="entry name" value="LDLa"/>
    <property type="match status" value="9"/>
</dbReference>
<feature type="disulfide bond" evidence="3">
    <location>
        <begin position="1866"/>
        <end position="1875"/>
    </location>
</feature>
<dbReference type="InterPro" id="IPR051560">
    <property type="entry name" value="MAM_domain-containing"/>
</dbReference>
<keyword evidence="3" id="KW-0245">EGF-like domain</keyword>
<feature type="domain" description="EGF-like" evidence="6">
    <location>
        <begin position="1842"/>
        <end position="1876"/>
    </location>
</feature>
<dbReference type="InterPro" id="IPR000742">
    <property type="entry name" value="EGF"/>
</dbReference>
<dbReference type="CDD" id="cd00112">
    <property type="entry name" value="LDLa"/>
    <property type="match status" value="9"/>
</dbReference>
<proteinExistence type="predicted"/>
<evidence type="ECO:0000256" key="2">
    <source>
        <dbReference type="ARBA" id="ARBA00023157"/>
    </source>
</evidence>
<keyword evidence="5" id="KW-1133">Transmembrane helix</keyword>
<evidence type="ECO:0000256" key="1">
    <source>
        <dbReference type="ARBA" id="ARBA00022737"/>
    </source>
</evidence>
<keyword evidence="1" id="KW-0677">Repeat</keyword>
<dbReference type="Pfam" id="PF00629">
    <property type="entry name" value="MAM"/>
    <property type="match status" value="9"/>
</dbReference>
<dbReference type="InterPro" id="IPR036055">
    <property type="entry name" value="LDL_receptor-like_sf"/>
</dbReference>
<evidence type="ECO:0000313" key="8">
    <source>
        <dbReference type="Ensembl" id="ENSTMTP00000006052.1"/>
    </source>
</evidence>
<dbReference type="InterPro" id="IPR013320">
    <property type="entry name" value="ConA-like_dom_sf"/>
</dbReference>
<feature type="disulfide bond" evidence="4">
    <location>
        <begin position="1081"/>
        <end position="1093"/>
    </location>
</feature>
<feature type="disulfide bond" evidence="4">
    <location>
        <begin position="1766"/>
        <end position="1778"/>
    </location>
</feature>
<gene>
    <name evidence="8" type="primary">MALRD1</name>
</gene>
<feature type="disulfide bond" evidence="4">
    <location>
        <begin position="1773"/>
        <end position="1791"/>
    </location>
</feature>
<feature type="transmembrane region" description="Helical" evidence="5">
    <location>
        <begin position="1894"/>
        <end position="1918"/>
    </location>
</feature>
<feature type="disulfide bond" evidence="4">
    <location>
        <begin position="1519"/>
        <end position="1534"/>
    </location>
</feature>
<reference evidence="8" key="1">
    <citation type="submission" date="2025-08" db="UniProtKB">
        <authorList>
            <consortium name="Ensembl"/>
        </authorList>
    </citation>
    <scope>IDENTIFICATION</scope>
</reference>
<name>A0A674IE71_9SAUR</name>
<evidence type="ECO:0000259" key="7">
    <source>
        <dbReference type="PROSITE" id="PS50060"/>
    </source>
</evidence>
<dbReference type="Gene3D" id="4.10.400.10">
    <property type="entry name" value="Low-density Lipoprotein Receptor"/>
    <property type="match status" value="9"/>
</dbReference>
<dbReference type="GeneTree" id="ENSGT00940000158809"/>
<feature type="domain" description="MAM" evidence="7">
    <location>
        <begin position="900"/>
        <end position="1073"/>
    </location>
</feature>
<dbReference type="PANTHER" id="PTHR23282">
    <property type="entry name" value="APICAL ENDOSOMAL GLYCOPROTEIN PRECURSOR"/>
    <property type="match status" value="1"/>
</dbReference>
<feature type="disulfide bond" evidence="4">
    <location>
        <begin position="1306"/>
        <end position="1324"/>
    </location>
</feature>
<feature type="disulfide bond" evidence="4">
    <location>
        <begin position="653"/>
        <end position="668"/>
    </location>
</feature>
<evidence type="ECO:0000259" key="6">
    <source>
        <dbReference type="PROSITE" id="PS50026"/>
    </source>
</evidence>
<feature type="disulfide bond" evidence="4">
    <location>
        <begin position="1507"/>
        <end position="1525"/>
    </location>
</feature>
<accession>A0A674IE71</accession>
<sequence length="1981" mass="221062">MKDSGNKNICVKWLFPSSSYETCDFETDLCNMMHDGDLQTGWTRRNGLSNMGSPHSDHNGNKTAYFLLLSSEVASSPTTLRSRVFLPTDSKHICQIAFYYWIGQMRGILMVGLQTHSDGTFKNIWQEAGGLQNQWRTNVITINSTEKFEVCKLLQCIFIMGRLAYCVKINIKIILDLENNVNQRRDRYTFYLFETSIIYYCLSHYVCMRANDNTLYKSAYLNSSMYHCFGKNCHFQFYYSMADSSVLKVVLYTNKEEQVLWETNTSTNNEWVRADVQVPANLKKLKLVFEGTIQSRTGFICLDNLQFSDWATESPELCSPEEFTCANGQGVASGSACDYQLDCSDGSDEDPTAFSNYTTCNFESDFCGWKPINTEDAKWNIVKGETSNDTKLPNRDHTTNSEHGSFIYFGGSLQANTKPVMSHLGSPILTKLSFDSCCVVLLNAVIVAVVEKLAVFQWWTAKCDFETDSCGWFETVSADGFDWVRSSRSALPSAFQKQAPPEDHTYNKSEGHFMFVLRNSSSISQVAQIRSPKFNQAGSGCTVSFWYYNYGQSVGAAEMQLHVDGLKNATVLWRIYYNQGKQWLKAFIQLGRLPWPFQLSLYKVSLGFYDGVSAIDDIHFENCALPPPAVSCEGPDRFWCRDTKACIDSLLVCDLVDNCGDGSDEENCKPELQCNFENGLCNWNQDMDDDFDWTRNQGPTSTFNTGPIKDHTLGTVKGHYLYIESSEPQVFQNRAVLLSPIFNGTSTHGNKSCIFRFHYHMFGKHIYRLSVFWRILSNSKGHLLWQKFGNQGNRWIRQTLNITSAKPFQILVEGTVGDGFCGDIGIDDLSFADCTLYNGNLPTISSTPSGTSVPATLPTNNCTEKEFVCRETGHCIQMIQRCDFRPDCSDKSDESSCAVEVCDFEGENLCEWYQPVTEVAAATVSVHSTNAFQWGLGNGATIHPGEENHRPSTDHTMVTKEGWYLYADSSNGEFGHIADIATPVISLTGPKCKLVFWNHMNGATVGSLQVLSKIGDVISVLWVQSGSQGAQWNRAEVFLGIRSDFQIIFRAKRGVSYVGDVAVDDISFEDCSPLLIQDRPCTSEEFTCANKYCIPKDNLCDFVNDCADNSDESPNICSTSMGRCDFEFDLCAWEQDQNDDFDWNLRTGSILYSGPGPAADHTLQGPSGHYIFIKSSFPQLPEQKARIFSPRLSRRSKNCKILFYYHMYGVNIGSLTIYQVTASNQEKVLLHLTGNQGNFWQRKLLLLDADEDFQITFEGQVGKGYRGNIALDDITFTKECLPSPDLSAEPTALPSTGSCSDGYWECQNGKCYRPEQSCDFVDDCGDNTDENECGTSCTFEKGRCGWQNSLADNFDWVLGVGSPQSLRPPRDHTLGNGIGAFLYLEATPIGLRGEKAHVKSSRWKESGTACMMSFWYYKSSKATGHIQVLIKTDNGLSKVWSESGNPGDEWRKAELHLGKLRNFEVIFEGIRAKDLGGGAAIDDIEFKNCTTIGESPRECPAVTDFMCWNKNCIESHLVCDYKPDCKDLSDEADCSQYTSIPGSCNFETGDQDWTIACGLKQDSINDFDWSIGNRVVTGQSGPDGDHTPGNGQHFLYVNSSAQQEGNRARIITTKLFPASLGVCRVRFWFWLCDSKQTGTLKVYTVEEHGMHILMWSSSGNKGSMWTYANVVLSSNSPFRVTFEAEVGGNELTEVALDDISFTLECMDAGTAKPQPPTCSADQFTCVYVQQCLPLAVKCNGVEDCMDGTDEINCPTEIPTTASPWLCKETEFLCANKGCIPSLLRCDGVPDCQFNEDETDCPTKDCFNGSVLCASTNTCIPVSKRCDGIADCFDFSLDESSCSGCPEGYCKNGGTCIIKDAVPLCQCGKEWQGNRCHIKVNPPPTSVSLLLRNDIWTGLGVALAFLLIKITVAVLYFLWKKKNPNKICGTTKLCAFFSFTIHAFTTSPILFFPLHAHTHIDCEVVRAGALSIMCLMCCWLCK</sequence>
<dbReference type="Ensembl" id="ENSTMTT00000006250.1">
    <property type="protein sequence ID" value="ENSTMTP00000006052.1"/>
    <property type="gene ID" value="ENSTMTG00000004196.1"/>
</dbReference>
<feature type="domain" description="MAM" evidence="7">
    <location>
        <begin position="358"/>
        <end position="439"/>
    </location>
</feature>
<feature type="transmembrane region" description="Helical" evidence="5">
    <location>
        <begin position="1930"/>
        <end position="1951"/>
    </location>
</feature>
<evidence type="ECO:0000256" key="4">
    <source>
        <dbReference type="PROSITE-ProRule" id="PRU00124"/>
    </source>
</evidence>
<dbReference type="CDD" id="cd06263">
    <property type="entry name" value="MAM"/>
    <property type="match status" value="7"/>
</dbReference>
<feature type="disulfide bond" evidence="4">
    <location>
        <begin position="325"/>
        <end position="343"/>
    </location>
</feature>
<keyword evidence="9" id="KW-1185">Reference proteome</keyword>
<evidence type="ECO:0000313" key="9">
    <source>
        <dbReference type="Proteomes" id="UP000472274"/>
    </source>
</evidence>
<dbReference type="SUPFAM" id="SSF49899">
    <property type="entry name" value="Concanavalin A-like lectins/glucanases"/>
    <property type="match status" value="9"/>
</dbReference>
<dbReference type="GO" id="GO:0016020">
    <property type="term" value="C:membrane"/>
    <property type="evidence" value="ECO:0007669"/>
    <property type="project" value="InterPro"/>
</dbReference>
<dbReference type="PANTHER" id="PTHR23282:SF140">
    <property type="entry name" value="MAM AND LDL-RECEPTOR CLASS A DOMAIN-CONTAINING PROTEIN 1"/>
    <property type="match status" value="1"/>
</dbReference>
<dbReference type="PRINTS" id="PR00261">
    <property type="entry name" value="LDLRECEPTOR"/>
</dbReference>
<feature type="domain" description="MAM" evidence="7">
    <location>
        <begin position="672"/>
        <end position="836"/>
    </location>
</feature>
<dbReference type="Gene3D" id="2.60.120.200">
    <property type="match status" value="9"/>
</dbReference>
<dbReference type="InterPro" id="IPR002172">
    <property type="entry name" value="LDrepeatLR_classA_rpt"/>
</dbReference>
<evidence type="ECO:0000256" key="5">
    <source>
        <dbReference type="SAM" id="Phobius"/>
    </source>
</evidence>
<dbReference type="SUPFAM" id="SSF57424">
    <property type="entry name" value="LDL receptor-like module"/>
    <property type="match status" value="9"/>
</dbReference>
<reference evidence="8" key="2">
    <citation type="submission" date="2025-09" db="UniProtKB">
        <authorList>
            <consortium name="Ensembl"/>
        </authorList>
    </citation>
    <scope>IDENTIFICATION</scope>
</reference>
<feature type="disulfide bond" evidence="4">
    <location>
        <begin position="1785"/>
        <end position="1800"/>
    </location>
</feature>
<dbReference type="InterPro" id="IPR023415">
    <property type="entry name" value="LDLR_class-A_CS"/>
</dbReference>
<dbReference type="FunFam" id="2.60.120.200:FF:000182">
    <property type="entry name" value="MAM and LDL-receptor class A domain-containing protein 1"/>
    <property type="match status" value="1"/>
</dbReference>
<keyword evidence="5" id="KW-0472">Membrane</keyword>
<protein>
    <submittedName>
        <fullName evidence="8">MAM and LDL receptor class A domain containing 1</fullName>
    </submittedName>
</protein>
<feature type="disulfide bond" evidence="4">
    <location>
        <begin position="1299"/>
        <end position="1311"/>
    </location>
</feature>
<feature type="domain" description="MAM" evidence="7">
    <location>
        <begin position="204"/>
        <end position="320"/>
    </location>
</feature>
<feature type="domain" description="MAM" evidence="7">
    <location>
        <begin position="1335"/>
        <end position="1491"/>
    </location>
</feature>
<keyword evidence="2 3" id="KW-1015">Disulfide bond</keyword>
<dbReference type="SMART" id="SM00137">
    <property type="entry name" value="MAM"/>
    <property type="match status" value="6"/>
</dbReference>
<comment type="caution">
    <text evidence="3">Lacks conserved residue(s) required for the propagation of feature annotation.</text>
</comment>
<dbReference type="InterPro" id="IPR000998">
    <property type="entry name" value="MAM_dom"/>
</dbReference>
<dbReference type="PROSITE" id="PS50060">
    <property type="entry name" value="MAM_2"/>
    <property type="match status" value="9"/>
</dbReference>
<dbReference type="PRINTS" id="PR00020">
    <property type="entry name" value="MAMDOMAIN"/>
</dbReference>